<accession>U2Q233</accession>
<sequence length="221" mass="23945">MICVGGWEALYGLDGMVAHAPVRAEGEDRFGAPAVQIVEKKHGRRRVVEHPGPARTEAGPAALMPVGREEPAVRDQPDLGSDDPLDDRSRSRGGAAVQGQASRLFVETIRGAWDRLGSRAVEDEAFFQLVPARPVEPAPNSDGLRAIDGRGLPAPHRNAFTRALRRCAGDDHRSTITGVCSQHARHERGGDVSLLLHDMTTSCFEAEKEDSPRKTGYSKVE</sequence>
<evidence type="ECO:0000256" key="1">
    <source>
        <dbReference type="SAM" id="MobiDB-lite"/>
    </source>
</evidence>
<feature type="region of interest" description="Disordered" evidence="1">
    <location>
        <begin position="42"/>
        <end position="97"/>
    </location>
</feature>
<dbReference type="AlphaFoldDB" id="U2Q233"/>
<comment type="caution">
    <text evidence="2">The sequence shown here is derived from an EMBL/GenBank/DDBJ whole genome shotgun (WGS) entry which is preliminary data.</text>
</comment>
<protein>
    <submittedName>
        <fullName evidence="2">Uncharacterized protein</fullName>
    </submittedName>
</protein>
<evidence type="ECO:0000313" key="2">
    <source>
        <dbReference type="EMBL" id="ERK50074.1"/>
    </source>
</evidence>
<gene>
    <name evidence="2" type="ORF">HMPREF0682_2427</name>
</gene>
<proteinExistence type="predicted"/>
<dbReference type="Proteomes" id="UP000017052">
    <property type="component" value="Unassembled WGS sequence"/>
</dbReference>
<reference evidence="2" key="1">
    <citation type="submission" date="2013-08" db="EMBL/GenBank/DDBJ databases">
        <authorList>
            <person name="Durkin A.S."/>
            <person name="Haft D.R."/>
            <person name="McCorrison J."/>
            <person name="Torralba M."/>
            <person name="Gillis M."/>
            <person name="Haft D.H."/>
            <person name="Methe B."/>
            <person name="Sutton G."/>
            <person name="Nelson K.E."/>
        </authorList>
    </citation>
    <scope>NUCLEOTIDE SEQUENCE [LARGE SCALE GENOMIC DNA]</scope>
    <source>
        <strain evidence="2">F0233</strain>
    </source>
</reference>
<feature type="compositionally biased region" description="Basic and acidic residues" evidence="1">
    <location>
        <begin position="67"/>
        <end position="77"/>
    </location>
</feature>
<name>U2Q233_9ACTN</name>
<evidence type="ECO:0000313" key="3">
    <source>
        <dbReference type="Proteomes" id="UP000017052"/>
    </source>
</evidence>
<organism evidence="2 3">
    <name type="scientific">Propionibacterium acidifaciens F0233</name>
    <dbReference type="NCBI Taxonomy" id="553198"/>
    <lineage>
        <taxon>Bacteria</taxon>
        <taxon>Bacillati</taxon>
        <taxon>Actinomycetota</taxon>
        <taxon>Actinomycetes</taxon>
        <taxon>Propionibacteriales</taxon>
        <taxon>Propionibacteriaceae</taxon>
        <taxon>Propionibacterium</taxon>
    </lineage>
</organism>
<dbReference type="EMBL" id="ACVN02000315">
    <property type="protein sequence ID" value="ERK50074.1"/>
    <property type="molecule type" value="Genomic_DNA"/>
</dbReference>
<keyword evidence="3" id="KW-1185">Reference proteome</keyword>